<dbReference type="PANTHER" id="PTHR42894:SF1">
    <property type="entry name" value="N-(5'-PHOSPHORIBOSYL)ANTHRANILATE ISOMERASE"/>
    <property type="match status" value="1"/>
</dbReference>
<evidence type="ECO:0000256" key="5">
    <source>
        <dbReference type="ARBA" id="ARBA00022605"/>
    </source>
</evidence>
<dbReference type="InterPro" id="IPR011060">
    <property type="entry name" value="RibuloseP-bd_barrel"/>
</dbReference>
<dbReference type="HAMAP" id="MF_00135">
    <property type="entry name" value="PRAI"/>
    <property type="match status" value="1"/>
</dbReference>
<organism evidence="11 12">
    <name type="scientific">Chitinophaga caseinilytica</name>
    <dbReference type="NCBI Taxonomy" id="2267521"/>
    <lineage>
        <taxon>Bacteria</taxon>
        <taxon>Pseudomonadati</taxon>
        <taxon>Bacteroidota</taxon>
        <taxon>Chitinophagia</taxon>
        <taxon>Chitinophagales</taxon>
        <taxon>Chitinophagaceae</taxon>
        <taxon>Chitinophaga</taxon>
    </lineage>
</organism>
<keyword evidence="8 9" id="KW-0413">Isomerase</keyword>
<dbReference type="Proteomes" id="UP001449657">
    <property type="component" value="Chromosome"/>
</dbReference>
<evidence type="ECO:0000259" key="10">
    <source>
        <dbReference type="Pfam" id="PF00697"/>
    </source>
</evidence>
<keyword evidence="5 9" id="KW-0028">Amino-acid biosynthesis</keyword>
<dbReference type="Gene3D" id="3.20.20.70">
    <property type="entry name" value="Aldolase class I"/>
    <property type="match status" value="1"/>
</dbReference>
<evidence type="ECO:0000313" key="11">
    <source>
        <dbReference type="EMBL" id="WZN46287.1"/>
    </source>
</evidence>
<name>A0ABZ2Z3Y8_9BACT</name>
<reference evidence="11 12" key="1">
    <citation type="submission" date="2024-03" db="EMBL/GenBank/DDBJ databases">
        <title>Chitinophaga caseinilytica sp. nov., a casein hydrolysing bacterium isolated from forest soil.</title>
        <authorList>
            <person name="Lee D.S."/>
            <person name="Han D.M."/>
            <person name="Baek J.H."/>
            <person name="Choi D.G."/>
            <person name="Jeon J.H."/>
            <person name="Jeon C.O."/>
        </authorList>
    </citation>
    <scope>NUCLEOTIDE SEQUENCE [LARGE SCALE GENOMIC DNA]</scope>
    <source>
        <strain evidence="11 12">KACC 19118</strain>
    </source>
</reference>
<evidence type="ECO:0000256" key="4">
    <source>
        <dbReference type="ARBA" id="ARBA00022272"/>
    </source>
</evidence>
<evidence type="ECO:0000256" key="8">
    <source>
        <dbReference type="ARBA" id="ARBA00023235"/>
    </source>
</evidence>
<dbReference type="EC" id="5.3.1.24" evidence="3 9"/>
<dbReference type="InterPro" id="IPR013785">
    <property type="entry name" value="Aldolase_TIM"/>
</dbReference>
<dbReference type="CDD" id="cd00405">
    <property type="entry name" value="PRAI"/>
    <property type="match status" value="1"/>
</dbReference>
<comment type="pathway">
    <text evidence="2 9">Amino-acid biosynthesis; L-tryptophan biosynthesis; L-tryptophan from chorismate: step 3/5.</text>
</comment>
<feature type="domain" description="N-(5'phosphoribosyl) anthranilate isomerase (PRAI)" evidence="10">
    <location>
        <begin position="3"/>
        <end position="202"/>
    </location>
</feature>
<gene>
    <name evidence="9" type="primary">trpF</name>
    <name evidence="11" type="ORF">WJU22_25670</name>
</gene>
<dbReference type="PANTHER" id="PTHR42894">
    <property type="entry name" value="N-(5'-PHOSPHORIBOSYL)ANTHRANILATE ISOMERASE"/>
    <property type="match status" value="1"/>
</dbReference>
<dbReference type="GO" id="GO:0016853">
    <property type="term" value="F:isomerase activity"/>
    <property type="evidence" value="ECO:0007669"/>
    <property type="project" value="UniProtKB-KW"/>
</dbReference>
<evidence type="ECO:0000256" key="2">
    <source>
        <dbReference type="ARBA" id="ARBA00004664"/>
    </source>
</evidence>
<comment type="similarity">
    <text evidence="9">Belongs to the TrpF family.</text>
</comment>
<evidence type="ECO:0000256" key="6">
    <source>
        <dbReference type="ARBA" id="ARBA00022822"/>
    </source>
</evidence>
<evidence type="ECO:0000256" key="7">
    <source>
        <dbReference type="ARBA" id="ARBA00023141"/>
    </source>
</evidence>
<keyword evidence="12" id="KW-1185">Reference proteome</keyword>
<proteinExistence type="inferred from homology"/>
<comment type="catalytic activity">
    <reaction evidence="1 9">
        <text>N-(5-phospho-beta-D-ribosyl)anthranilate = 1-(2-carboxyphenylamino)-1-deoxy-D-ribulose 5-phosphate</text>
        <dbReference type="Rhea" id="RHEA:21540"/>
        <dbReference type="ChEBI" id="CHEBI:18277"/>
        <dbReference type="ChEBI" id="CHEBI:58613"/>
        <dbReference type="EC" id="5.3.1.24"/>
    </reaction>
</comment>
<keyword evidence="6 9" id="KW-0822">Tryptophan biosynthesis</keyword>
<dbReference type="RefSeq" id="WP_341841021.1">
    <property type="nucleotide sequence ID" value="NZ_CP149792.1"/>
</dbReference>
<dbReference type="EMBL" id="CP150096">
    <property type="protein sequence ID" value="WZN46287.1"/>
    <property type="molecule type" value="Genomic_DNA"/>
</dbReference>
<evidence type="ECO:0000256" key="3">
    <source>
        <dbReference type="ARBA" id="ARBA00012572"/>
    </source>
</evidence>
<evidence type="ECO:0000256" key="1">
    <source>
        <dbReference type="ARBA" id="ARBA00001164"/>
    </source>
</evidence>
<sequence length="206" mass="22474">MKVKVCGITRAEDIAALAEIGADYAGFIFYPKSPRFAGDKLSGRTVRETGNGKLEKVGVFVQPDLPTLQRTIADYGLDMVQLYGDFPGEFILEVKKSVKVMKAVSIPESATELPVAGTEAFDFLLFDTAGKGHGGTGKQFDWNLFEGYASEQPYFLAGGIGPGDADALLRWREPHLFAADVNSKFESAPGIKDMRLVEAFIKQIKK</sequence>
<evidence type="ECO:0000256" key="9">
    <source>
        <dbReference type="HAMAP-Rule" id="MF_00135"/>
    </source>
</evidence>
<protein>
    <recommendedName>
        <fullName evidence="4 9">N-(5'-phosphoribosyl)anthranilate isomerase</fullName>
        <shortName evidence="9">PRAI</shortName>
        <ecNumber evidence="3 9">5.3.1.24</ecNumber>
    </recommendedName>
</protein>
<dbReference type="Pfam" id="PF00697">
    <property type="entry name" value="PRAI"/>
    <property type="match status" value="1"/>
</dbReference>
<dbReference type="InterPro" id="IPR044643">
    <property type="entry name" value="TrpF_fam"/>
</dbReference>
<keyword evidence="7 9" id="KW-0057">Aromatic amino acid biosynthesis</keyword>
<evidence type="ECO:0000313" key="12">
    <source>
        <dbReference type="Proteomes" id="UP001449657"/>
    </source>
</evidence>
<accession>A0ABZ2Z3Y8</accession>
<dbReference type="InterPro" id="IPR001240">
    <property type="entry name" value="PRAI_dom"/>
</dbReference>
<dbReference type="SUPFAM" id="SSF51366">
    <property type="entry name" value="Ribulose-phoshate binding barrel"/>
    <property type="match status" value="1"/>
</dbReference>